<gene>
    <name evidence="2" type="ORF">EGD98_10995</name>
</gene>
<dbReference type="EMBL" id="RKLQ01000002">
    <property type="protein sequence ID" value="MBX0304193.1"/>
    <property type="molecule type" value="Genomic_DNA"/>
</dbReference>
<evidence type="ECO:0000256" key="1">
    <source>
        <dbReference type="SAM" id="Phobius"/>
    </source>
</evidence>
<keyword evidence="1" id="KW-0812">Transmembrane</keyword>
<comment type="caution">
    <text evidence="2">The sequence shown here is derived from an EMBL/GenBank/DDBJ whole genome shotgun (WGS) entry which is preliminary data.</text>
</comment>
<organism evidence="2 3">
    <name type="scientific">Haloarcula salinisoli</name>
    <dbReference type="NCBI Taxonomy" id="2487746"/>
    <lineage>
        <taxon>Archaea</taxon>
        <taxon>Methanobacteriati</taxon>
        <taxon>Methanobacteriota</taxon>
        <taxon>Stenosarchaea group</taxon>
        <taxon>Halobacteria</taxon>
        <taxon>Halobacteriales</taxon>
        <taxon>Haloarculaceae</taxon>
        <taxon>Haloarcula</taxon>
    </lineage>
</organism>
<keyword evidence="3" id="KW-1185">Reference proteome</keyword>
<sequence length="139" mass="14596">MSPVFDVGTYFPERPPTWAEVVTTLLVTATVVPEFLDDTVSLPIAVAGFVLFALAVGPGANSSIGQRVGQWFRDIGKHDRALAIFVFLVTMAVLSLVAEALVVVLADAAAGGMMAVALYVFVHAVRAGGVEGWMSDETG</sequence>
<keyword evidence="1" id="KW-1133">Transmembrane helix</keyword>
<name>A0A8J7YN12_9EURY</name>
<dbReference type="RefSeq" id="WP_220588417.1">
    <property type="nucleotide sequence ID" value="NZ_RKLQ01000002.1"/>
</dbReference>
<dbReference type="Proteomes" id="UP000783863">
    <property type="component" value="Unassembled WGS sequence"/>
</dbReference>
<protein>
    <submittedName>
        <fullName evidence="2">Uncharacterized protein</fullName>
    </submittedName>
</protein>
<proteinExistence type="predicted"/>
<feature type="transmembrane region" description="Helical" evidence="1">
    <location>
        <begin position="40"/>
        <end position="60"/>
    </location>
</feature>
<feature type="transmembrane region" description="Helical" evidence="1">
    <location>
        <begin position="108"/>
        <end position="125"/>
    </location>
</feature>
<dbReference type="AlphaFoldDB" id="A0A8J7YN12"/>
<accession>A0A8J7YN12</accession>
<evidence type="ECO:0000313" key="2">
    <source>
        <dbReference type="EMBL" id="MBX0304193.1"/>
    </source>
</evidence>
<evidence type="ECO:0000313" key="3">
    <source>
        <dbReference type="Proteomes" id="UP000783863"/>
    </source>
</evidence>
<keyword evidence="1" id="KW-0472">Membrane</keyword>
<feature type="transmembrane region" description="Helical" evidence="1">
    <location>
        <begin position="81"/>
        <end position="102"/>
    </location>
</feature>
<reference evidence="2" key="1">
    <citation type="submission" date="2021-06" db="EMBL/GenBank/DDBJ databases">
        <title>Halomicroarcula sp. F24A a new haloarchaeum isolated from saline soil.</title>
        <authorList>
            <person name="Duran-Viseras A."/>
            <person name="Sanchez-Porro C."/>
            <person name="Ventosa A."/>
        </authorList>
    </citation>
    <scope>NUCLEOTIDE SEQUENCE</scope>
    <source>
        <strain evidence="2">F24A</strain>
    </source>
</reference>